<gene>
    <name evidence="2" type="ORF">QBC38DRAFT_485415</name>
</gene>
<dbReference type="EMBL" id="MU865391">
    <property type="protein sequence ID" value="KAK4224500.1"/>
    <property type="molecule type" value="Genomic_DNA"/>
</dbReference>
<evidence type="ECO:0000313" key="2">
    <source>
        <dbReference type="EMBL" id="KAK4224500.1"/>
    </source>
</evidence>
<comment type="caution">
    <text evidence="2">The sequence shown here is derived from an EMBL/GenBank/DDBJ whole genome shotgun (WGS) entry which is preliminary data.</text>
</comment>
<feature type="compositionally biased region" description="Basic and acidic residues" evidence="1">
    <location>
        <begin position="262"/>
        <end position="275"/>
    </location>
</feature>
<accession>A0AAN7BJM2</accession>
<feature type="region of interest" description="Disordered" evidence="1">
    <location>
        <begin position="166"/>
        <end position="185"/>
    </location>
</feature>
<reference evidence="2" key="1">
    <citation type="journal article" date="2023" name="Mol. Phylogenet. Evol.">
        <title>Genome-scale phylogeny and comparative genomics of the fungal order Sordariales.</title>
        <authorList>
            <person name="Hensen N."/>
            <person name="Bonometti L."/>
            <person name="Westerberg I."/>
            <person name="Brannstrom I.O."/>
            <person name="Guillou S."/>
            <person name="Cros-Aarteil S."/>
            <person name="Calhoun S."/>
            <person name="Haridas S."/>
            <person name="Kuo A."/>
            <person name="Mondo S."/>
            <person name="Pangilinan J."/>
            <person name="Riley R."/>
            <person name="LaButti K."/>
            <person name="Andreopoulos B."/>
            <person name="Lipzen A."/>
            <person name="Chen C."/>
            <person name="Yan M."/>
            <person name="Daum C."/>
            <person name="Ng V."/>
            <person name="Clum A."/>
            <person name="Steindorff A."/>
            <person name="Ohm R.A."/>
            <person name="Martin F."/>
            <person name="Silar P."/>
            <person name="Natvig D.O."/>
            <person name="Lalanne C."/>
            <person name="Gautier V."/>
            <person name="Ament-Velasquez S.L."/>
            <person name="Kruys A."/>
            <person name="Hutchinson M.I."/>
            <person name="Powell A.J."/>
            <person name="Barry K."/>
            <person name="Miller A.N."/>
            <person name="Grigoriev I.V."/>
            <person name="Debuchy R."/>
            <person name="Gladieux P."/>
            <person name="Hiltunen Thoren M."/>
            <person name="Johannesson H."/>
        </authorList>
    </citation>
    <scope>NUCLEOTIDE SEQUENCE</scope>
    <source>
        <strain evidence="2">CBS 990.96</strain>
    </source>
</reference>
<feature type="region of interest" description="Disordered" evidence="1">
    <location>
        <begin position="227"/>
        <end position="311"/>
    </location>
</feature>
<protein>
    <submittedName>
        <fullName evidence="2">Uncharacterized protein</fullName>
    </submittedName>
</protein>
<keyword evidence="3" id="KW-1185">Reference proteome</keyword>
<proteinExistence type="predicted"/>
<sequence length="311" mass="35617">METPYNLQLQLFGEPVEKPRSLADLLGSRASDSEPKIEQRFKHAISDPVAYPRDPSSHEKRETIHHAYSVLKHRAKDMTKRRKELGPALARWLNDSSSTGLINQGKTGTYSLTEDVRIAYSAPSRAQLRNLSTSLKVKDRKYRPRKRVLADCNYIPFKSSPLTSGLGRAPIPMTRPTPGTSSSSLHTPALGLYSLRPFSFTPHGEKRIVEMDADYRRWEKRIQYVVRPSHRRESKRSRSHRQKEDPDKSIERENKRKKREMKKQQKQQEKGKEDTGDLVLAVDPALIPTVEEGGEMQMSFEFEPGTRTLPS</sequence>
<dbReference type="Proteomes" id="UP001301958">
    <property type="component" value="Unassembled WGS sequence"/>
</dbReference>
<organism evidence="2 3">
    <name type="scientific">Podospora fimiseda</name>
    <dbReference type="NCBI Taxonomy" id="252190"/>
    <lineage>
        <taxon>Eukaryota</taxon>
        <taxon>Fungi</taxon>
        <taxon>Dikarya</taxon>
        <taxon>Ascomycota</taxon>
        <taxon>Pezizomycotina</taxon>
        <taxon>Sordariomycetes</taxon>
        <taxon>Sordariomycetidae</taxon>
        <taxon>Sordariales</taxon>
        <taxon>Podosporaceae</taxon>
        <taxon>Podospora</taxon>
    </lineage>
</organism>
<reference evidence="2" key="2">
    <citation type="submission" date="2023-05" db="EMBL/GenBank/DDBJ databases">
        <authorList>
            <consortium name="Lawrence Berkeley National Laboratory"/>
            <person name="Steindorff A."/>
            <person name="Hensen N."/>
            <person name="Bonometti L."/>
            <person name="Westerberg I."/>
            <person name="Brannstrom I.O."/>
            <person name="Guillou S."/>
            <person name="Cros-Aarteil S."/>
            <person name="Calhoun S."/>
            <person name="Haridas S."/>
            <person name="Kuo A."/>
            <person name="Mondo S."/>
            <person name="Pangilinan J."/>
            <person name="Riley R."/>
            <person name="Labutti K."/>
            <person name="Andreopoulos B."/>
            <person name="Lipzen A."/>
            <person name="Chen C."/>
            <person name="Yanf M."/>
            <person name="Daum C."/>
            <person name="Ng V."/>
            <person name="Clum A."/>
            <person name="Ohm R."/>
            <person name="Martin F."/>
            <person name="Silar P."/>
            <person name="Natvig D."/>
            <person name="Lalanne C."/>
            <person name="Gautier V."/>
            <person name="Ament-Velasquez S.L."/>
            <person name="Kruys A."/>
            <person name="Hutchinson M.I."/>
            <person name="Powell A.J."/>
            <person name="Barry K."/>
            <person name="Miller A.N."/>
            <person name="Grigoriev I.V."/>
            <person name="Debuchy R."/>
            <person name="Gladieux P."/>
            <person name="Thoren M.H."/>
            <person name="Johannesson H."/>
        </authorList>
    </citation>
    <scope>NUCLEOTIDE SEQUENCE</scope>
    <source>
        <strain evidence="2">CBS 990.96</strain>
    </source>
</reference>
<evidence type="ECO:0000256" key="1">
    <source>
        <dbReference type="SAM" id="MobiDB-lite"/>
    </source>
</evidence>
<name>A0AAN7BJM2_9PEZI</name>
<dbReference type="AlphaFoldDB" id="A0AAN7BJM2"/>
<feature type="compositionally biased region" description="Basic and acidic residues" evidence="1">
    <location>
        <begin position="242"/>
        <end position="254"/>
    </location>
</feature>
<evidence type="ECO:0000313" key="3">
    <source>
        <dbReference type="Proteomes" id="UP001301958"/>
    </source>
</evidence>
<feature type="compositionally biased region" description="Basic residues" evidence="1">
    <location>
        <begin position="228"/>
        <end position="241"/>
    </location>
</feature>